<dbReference type="InterPro" id="IPR037523">
    <property type="entry name" value="VOC_core"/>
</dbReference>
<dbReference type="STRING" id="2052828.ATO67_15310"/>
<dbReference type="Pfam" id="PF00903">
    <property type="entry name" value="Glyoxalase"/>
    <property type="match status" value="1"/>
</dbReference>
<dbReference type="Proteomes" id="UP000070498">
    <property type="component" value="Unassembled WGS sequence"/>
</dbReference>
<gene>
    <name evidence="2" type="ORF">ATO67_15310</name>
</gene>
<keyword evidence="3" id="KW-1185">Reference proteome</keyword>
<dbReference type="SUPFAM" id="SSF54593">
    <property type="entry name" value="Glyoxalase/Bleomycin resistance protein/Dihydroxybiphenyl dioxygenase"/>
    <property type="match status" value="1"/>
</dbReference>
<sequence>MELFVADIATSKGFYTNVLEFVAGPQGHGGYTPLSLGDIHLSLNNNNSLPEDHPTKVLAGERAGRGVEIVIEVEDLQSAYDRARASGWPISGNLTTHPWGVTDFRIVDPDGYYLRLSKTR</sequence>
<accession>A0A135NXJ9</accession>
<reference evidence="2 3" key="1">
    <citation type="submission" date="2015-11" db="EMBL/GenBank/DDBJ databases">
        <title>Draft genome sequence of Agrobacterium sp. R89-1.</title>
        <authorList>
            <person name="Zahradnik J."/>
            <person name="Kyslikova E."/>
            <person name="Palyzova A."/>
            <person name="Kyslik P."/>
        </authorList>
    </citation>
    <scope>NUCLEOTIDE SEQUENCE [LARGE SCALE GENOMIC DNA]</scope>
    <source>
        <strain evidence="2 3">R89-1</strain>
    </source>
</reference>
<dbReference type="Gene3D" id="3.10.180.10">
    <property type="entry name" value="2,3-Dihydroxybiphenyl 1,2-Dioxygenase, domain 1"/>
    <property type="match status" value="1"/>
</dbReference>
<evidence type="ECO:0000313" key="2">
    <source>
        <dbReference type="EMBL" id="KXG83898.1"/>
    </source>
</evidence>
<dbReference type="PROSITE" id="PS51819">
    <property type="entry name" value="VOC"/>
    <property type="match status" value="1"/>
</dbReference>
<dbReference type="InterPro" id="IPR004360">
    <property type="entry name" value="Glyas_Fos-R_dOase_dom"/>
</dbReference>
<organism evidence="2 3">
    <name type="scientific">Agrobacterium bohemicum</name>
    <dbReference type="NCBI Taxonomy" id="2052828"/>
    <lineage>
        <taxon>Bacteria</taxon>
        <taxon>Pseudomonadati</taxon>
        <taxon>Pseudomonadota</taxon>
        <taxon>Alphaproteobacteria</taxon>
        <taxon>Hyphomicrobiales</taxon>
        <taxon>Rhizobiaceae</taxon>
        <taxon>Rhizobium/Agrobacterium group</taxon>
        <taxon>Agrobacterium</taxon>
    </lineage>
</organism>
<dbReference type="InterPro" id="IPR029068">
    <property type="entry name" value="Glyas_Bleomycin-R_OHBP_Dase"/>
</dbReference>
<dbReference type="AlphaFoldDB" id="A0A135NXJ9"/>
<dbReference type="EMBL" id="LNUW01000039">
    <property type="protein sequence ID" value="KXG83898.1"/>
    <property type="molecule type" value="Genomic_DNA"/>
</dbReference>
<comment type="caution">
    <text evidence="2">The sequence shown here is derived from an EMBL/GenBank/DDBJ whole genome shotgun (WGS) entry which is preliminary data.</text>
</comment>
<evidence type="ECO:0000259" key="1">
    <source>
        <dbReference type="PROSITE" id="PS51819"/>
    </source>
</evidence>
<proteinExistence type="predicted"/>
<protein>
    <recommendedName>
        <fullName evidence="1">VOC domain-containing protein</fullName>
    </recommendedName>
</protein>
<name>A0A135NXJ9_9HYPH</name>
<evidence type="ECO:0000313" key="3">
    <source>
        <dbReference type="Proteomes" id="UP000070498"/>
    </source>
</evidence>
<feature type="domain" description="VOC" evidence="1">
    <location>
        <begin position="1"/>
        <end position="119"/>
    </location>
</feature>